<gene>
    <name evidence="1" type="ORF">IAB27_06245</name>
</gene>
<sequence length="323" mass="38020">MVYTFADKANITNREEIDKTIDRLCLMSINDSIDAILVSLNDLLARKAITQEDIFDNVKLILELNPNEYKSIDDLINRLNFIKGMNMEHPNMSLTENHELVVTIFDKFNELILDKFDCYYTGGLMGYLATNHKLERYHSDLDLFINEKQLIMLKKLVDYSDDFNFVSNMDSKGINGHEYKIVYKDTEMSVGLFLFERRFDKGITLKEYYYEGQKDEKQLFVNEHHFSKDYTDMTFSDEVRYHNGIPYKMVSLESIYYSKKGSRPKDRYDANIIKNYIDMNIVNKFDIEGKNNFDIKHKPVSDSIVNITGQMIQGEDKKDFKIK</sequence>
<proteinExistence type="predicted"/>
<reference evidence="1" key="1">
    <citation type="submission" date="2020-10" db="EMBL/GenBank/DDBJ databases">
        <authorList>
            <person name="Gilroy R."/>
        </authorList>
    </citation>
    <scope>NUCLEOTIDE SEQUENCE</scope>
    <source>
        <strain evidence="1">CHK147-3167</strain>
    </source>
</reference>
<protein>
    <submittedName>
        <fullName evidence="1">Uncharacterized protein</fullName>
    </submittedName>
</protein>
<organism evidence="1 2">
    <name type="scientific">Candidatus Coprosoma intestinipullorum</name>
    <dbReference type="NCBI Taxonomy" id="2840752"/>
    <lineage>
        <taxon>Bacteria</taxon>
        <taxon>Bacillati</taxon>
        <taxon>Bacillota</taxon>
        <taxon>Bacillota incertae sedis</taxon>
        <taxon>Candidatus Coprosoma</taxon>
    </lineage>
</organism>
<dbReference type="AlphaFoldDB" id="A0A9D1CYX8"/>
<reference evidence="1" key="2">
    <citation type="journal article" date="2021" name="PeerJ">
        <title>Extensive microbial diversity within the chicken gut microbiome revealed by metagenomics and culture.</title>
        <authorList>
            <person name="Gilroy R."/>
            <person name="Ravi A."/>
            <person name="Getino M."/>
            <person name="Pursley I."/>
            <person name="Horton D.L."/>
            <person name="Alikhan N.F."/>
            <person name="Baker D."/>
            <person name="Gharbi K."/>
            <person name="Hall N."/>
            <person name="Watson M."/>
            <person name="Adriaenssens E.M."/>
            <person name="Foster-Nyarko E."/>
            <person name="Jarju S."/>
            <person name="Secka A."/>
            <person name="Antonio M."/>
            <person name="Oren A."/>
            <person name="Chaudhuri R.R."/>
            <person name="La Ragione R."/>
            <person name="Hildebrand F."/>
            <person name="Pallen M.J."/>
        </authorList>
    </citation>
    <scope>NUCLEOTIDE SEQUENCE</scope>
    <source>
        <strain evidence="1">CHK147-3167</strain>
    </source>
</reference>
<comment type="caution">
    <text evidence="1">The sequence shown here is derived from an EMBL/GenBank/DDBJ whole genome shotgun (WGS) entry which is preliminary data.</text>
</comment>
<accession>A0A9D1CYX8</accession>
<name>A0A9D1CYX8_9FIRM</name>
<dbReference type="Proteomes" id="UP000886786">
    <property type="component" value="Unassembled WGS sequence"/>
</dbReference>
<evidence type="ECO:0000313" key="1">
    <source>
        <dbReference type="EMBL" id="HIQ91202.1"/>
    </source>
</evidence>
<dbReference type="EMBL" id="DVFV01000105">
    <property type="protein sequence ID" value="HIQ91202.1"/>
    <property type="molecule type" value="Genomic_DNA"/>
</dbReference>
<evidence type="ECO:0000313" key="2">
    <source>
        <dbReference type="Proteomes" id="UP000886786"/>
    </source>
</evidence>